<evidence type="ECO:0000313" key="1">
    <source>
        <dbReference type="EMBL" id="MCP1174348.1"/>
    </source>
</evidence>
<dbReference type="AlphaFoldDB" id="A0AA41WSE4"/>
<protein>
    <submittedName>
        <fullName evidence="1">Uncharacterized protein</fullName>
    </submittedName>
</protein>
<organism evidence="1 2">
    <name type="scientific">Ralstonia chuxiongensis</name>
    <dbReference type="NCBI Taxonomy" id="2957504"/>
    <lineage>
        <taxon>Bacteria</taxon>
        <taxon>Pseudomonadati</taxon>
        <taxon>Pseudomonadota</taxon>
        <taxon>Betaproteobacteria</taxon>
        <taxon>Burkholderiales</taxon>
        <taxon>Burkholderiaceae</taxon>
        <taxon>Ralstonia</taxon>
    </lineage>
</organism>
<proteinExistence type="predicted"/>
<comment type="caution">
    <text evidence="1">The sequence shown here is derived from an EMBL/GenBank/DDBJ whole genome shotgun (WGS) entry which is preliminary data.</text>
</comment>
<accession>A0AA41WSE4</accession>
<dbReference type="RefSeq" id="WP_253539793.1">
    <property type="nucleotide sequence ID" value="NZ_JAMYWC010000005.1"/>
</dbReference>
<dbReference type="Gene3D" id="2.40.10.180">
    <property type="entry name" value="Phage tail proteins"/>
    <property type="match status" value="1"/>
</dbReference>
<dbReference type="Pfam" id="PF05354">
    <property type="entry name" value="Phage_attach"/>
    <property type="match status" value="1"/>
</dbReference>
<dbReference type="InterPro" id="IPR053734">
    <property type="entry name" value="Phage_Head-Tail_Connect_sf"/>
</dbReference>
<evidence type="ECO:0000313" key="2">
    <source>
        <dbReference type="Proteomes" id="UP001162793"/>
    </source>
</evidence>
<name>A0AA41WSE4_9RALS</name>
<keyword evidence="2" id="KW-1185">Reference proteome</keyword>
<reference evidence="2" key="1">
    <citation type="journal article" date="2023" name="Front. Microbiol.">
        <title>Ralstonia chuxiongensis sp. nov., Ralstonia mojiangensis sp. nov., and Ralstonia soli sp. nov., isolated from tobacco fields, are three novel species in the family Burkholderiaceae.</title>
        <authorList>
            <person name="Lu C.H."/>
            <person name="Zhang Y.Y."/>
            <person name="Jiang N."/>
            <person name="Chen W."/>
            <person name="Shao X."/>
            <person name="Zhao Z.M."/>
            <person name="Lu W.L."/>
            <person name="Hu X."/>
            <person name="Xi Y.X."/>
            <person name="Zou S.Y."/>
            <person name="Wei Q.J."/>
            <person name="Lin Z.L."/>
            <person name="Gong L."/>
            <person name="Gai X.T."/>
            <person name="Zhang L.Q."/>
            <person name="Li J.Y."/>
            <person name="Jin Y."/>
            <person name="Xia Z.Y."/>
        </authorList>
    </citation>
    <scope>NUCLEOTIDE SEQUENCE [LARGE SCALE GENOMIC DNA]</scope>
    <source>
        <strain evidence="2">21YRMH01-3</strain>
    </source>
</reference>
<dbReference type="InterPro" id="IPR008018">
    <property type="entry name" value="Phage_tail_attach_FII"/>
</dbReference>
<dbReference type="GO" id="GO:0019068">
    <property type="term" value="P:virion assembly"/>
    <property type="evidence" value="ECO:0007669"/>
    <property type="project" value="InterPro"/>
</dbReference>
<sequence>MTFREHVADLDTAVFEALSDEVQIDGKPDPVMGMFYSPWLDVETVRGQRTGLREPFVILRDADAAGVRQRTRVQALGDVFSVIELQPDGSGMTKLVLRPEPCPSR</sequence>
<gene>
    <name evidence="1" type="ORF">NKG59_18450</name>
</gene>
<dbReference type="Proteomes" id="UP001162793">
    <property type="component" value="Unassembled WGS sequence"/>
</dbReference>
<dbReference type="EMBL" id="JAMYWC010000005">
    <property type="protein sequence ID" value="MCP1174348.1"/>
    <property type="molecule type" value="Genomic_DNA"/>
</dbReference>